<reference evidence="1 2" key="1">
    <citation type="journal article" date="2018" name="Sci. Rep.">
        <title>Genomic signatures of local adaptation to the degree of environmental predictability in rotifers.</title>
        <authorList>
            <person name="Franch-Gras L."/>
            <person name="Hahn C."/>
            <person name="Garcia-Roger E.M."/>
            <person name="Carmona M.J."/>
            <person name="Serra M."/>
            <person name="Gomez A."/>
        </authorList>
    </citation>
    <scope>NUCLEOTIDE SEQUENCE [LARGE SCALE GENOMIC DNA]</scope>
    <source>
        <strain evidence="1">HYR1</strain>
    </source>
</reference>
<keyword evidence="2" id="KW-1185">Reference proteome</keyword>
<evidence type="ECO:0000313" key="1">
    <source>
        <dbReference type="EMBL" id="RNA37429.1"/>
    </source>
</evidence>
<organism evidence="1 2">
    <name type="scientific">Brachionus plicatilis</name>
    <name type="common">Marine rotifer</name>
    <name type="synonym">Brachionus muelleri</name>
    <dbReference type="NCBI Taxonomy" id="10195"/>
    <lineage>
        <taxon>Eukaryota</taxon>
        <taxon>Metazoa</taxon>
        <taxon>Spiralia</taxon>
        <taxon>Gnathifera</taxon>
        <taxon>Rotifera</taxon>
        <taxon>Eurotatoria</taxon>
        <taxon>Monogononta</taxon>
        <taxon>Pseudotrocha</taxon>
        <taxon>Ploima</taxon>
        <taxon>Brachionidae</taxon>
        <taxon>Brachionus</taxon>
    </lineage>
</organism>
<sequence length="62" mass="7258">MIFWRSATRLTKMPLGHNAHQPFYINHNLVNYVDLCPNGTHTPFLCILFDLFVSNMYAFVLI</sequence>
<evidence type="ECO:0000313" key="2">
    <source>
        <dbReference type="Proteomes" id="UP000276133"/>
    </source>
</evidence>
<comment type="caution">
    <text evidence="1">The sequence shown here is derived from an EMBL/GenBank/DDBJ whole genome shotgun (WGS) entry which is preliminary data.</text>
</comment>
<protein>
    <submittedName>
        <fullName evidence="1">Uncharacterized protein</fullName>
    </submittedName>
</protein>
<dbReference type="EMBL" id="REGN01001046">
    <property type="protein sequence ID" value="RNA37429.1"/>
    <property type="molecule type" value="Genomic_DNA"/>
</dbReference>
<name>A0A3M7SNW2_BRAPC</name>
<gene>
    <name evidence="1" type="ORF">BpHYR1_015826</name>
</gene>
<dbReference type="AlphaFoldDB" id="A0A3M7SNW2"/>
<dbReference type="Proteomes" id="UP000276133">
    <property type="component" value="Unassembled WGS sequence"/>
</dbReference>
<accession>A0A3M7SNW2</accession>
<proteinExistence type="predicted"/>